<dbReference type="InterPro" id="IPR016039">
    <property type="entry name" value="Thiolase-like"/>
</dbReference>
<evidence type="ECO:0000313" key="1">
    <source>
        <dbReference type="EMBL" id="MCE7004706.1"/>
    </source>
</evidence>
<dbReference type="EMBL" id="JAJVCN010000001">
    <property type="protein sequence ID" value="MCE7004706.1"/>
    <property type="molecule type" value="Genomic_DNA"/>
</dbReference>
<dbReference type="SUPFAM" id="SSF53901">
    <property type="entry name" value="Thiolase-like"/>
    <property type="match status" value="1"/>
</dbReference>
<dbReference type="Proteomes" id="UP001521150">
    <property type="component" value="Unassembled WGS sequence"/>
</dbReference>
<name>A0ABS8ZDG4_9PSEU</name>
<accession>A0ABS8ZDG4</accession>
<reference evidence="1 2" key="1">
    <citation type="submission" date="2021-12" db="EMBL/GenBank/DDBJ databases">
        <title>Genome sequence of Kibdelosporangium philippinense ATCC 49844.</title>
        <authorList>
            <person name="Fedorov E.A."/>
            <person name="Omeragic M."/>
            <person name="Shalygina K.F."/>
            <person name="Maclea K.S."/>
        </authorList>
    </citation>
    <scope>NUCLEOTIDE SEQUENCE [LARGE SCALE GENOMIC DNA]</scope>
    <source>
        <strain evidence="1 2">ATCC 49844</strain>
    </source>
</reference>
<dbReference type="RefSeq" id="WP_233726192.1">
    <property type="nucleotide sequence ID" value="NZ_JAJVCN010000001.1"/>
</dbReference>
<gene>
    <name evidence="1" type="ORF">LWC34_18020</name>
</gene>
<evidence type="ECO:0000313" key="2">
    <source>
        <dbReference type="Proteomes" id="UP001521150"/>
    </source>
</evidence>
<comment type="caution">
    <text evidence="1">The sequence shown here is derived from an EMBL/GenBank/DDBJ whole genome shotgun (WGS) entry which is preliminary data.</text>
</comment>
<proteinExistence type="predicted"/>
<organism evidence="1 2">
    <name type="scientific">Kibdelosporangium philippinense</name>
    <dbReference type="NCBI Taxonomy" id="211113"/>
    <lineage>
        <taxon>Bacteria</taxon>
        <taxon>Bacillati</taxon>
        <taxon>Actinomycetota</taxon>
        <taxon>Actinomycetes</taxon>
        <taxon>Pseudonocardiales</taxon>
        <taxon>Pseudonocardiaceae</taxon>
        <taxon>Kibdelosporangium</taxon>
    </lineage>
</organism>
<dbReference type="Gene3D" id="3.40.47.10">
    <property type="match status" value="1"/>
</dbReference>
<evidence type="ECO:0008006" key="3">
    <source>
        <dbReference type="Google" id="ProtNLM"/>
    </source>
</evidence>
<sequence length="190" mass="19695">MTARREPTPVKDIAVPEGAGLVPLATVRTSHAANATPHRRIPSLYADPASWAVLEAVDELWAGCPDEVRAPGTTAMVLVSTYSTLDTMSAIARAVPGGRLSPLRFAGASAGGPISLVCLVHGLRGPTLTITTDPAGGLPAALTMTRHWLRTGAASHGVVAVHHHDPLRGHEVQCVLVGAAPRLRLSGAPR</sequence>
<protein>
    <recommendedName>
        <fullName evidence="3">Coronafacic acid synthetase</fullName>
    </recommendedName>
</protein>
<keyword evidence="2" id="KW-1185">Reference proteome</keyword>